<dbReference type="Proteomes" id="UP000190027">
    <property type="component" value="Unassembled WGS sequence"/>
</dbReference>
<accession>A0A1T4Y3N5</accession>
<dbReference type="Pfam" id="PF00571">
    <property type="entry name" value="CBS"/>
    <property type="match status" value="1"/>
</dbReference>
<reference evidence="2 3" key="1">
    <citation type="submission" date="2017-02" db="EMBL/GenBank/DDBJ databases">
        <authorList>
            <person name="Peterson S.W."/>
        </authorList>
    </citation>
    <scope>NUCLEOTIDE SEQUENCE [LARGE SCALE GENOMIC DNA]</scope>
    <source>
        <strain evidence="2 3">DSM 16080</strain>
    </source>
</reference>
<dbReference type="STRING" id="1121449.SAMN02745704_02720"/>
<dbReference type="InterPro" id="IPR000644">
    <property type="entry name" value="CBS_dom"/>
</dbReference>
<dbReference type="Gene3D" id="3.10.580.10">
    <property type="entry name" value="CBS-domain"/>
    <property type="match status" value="1"/>
</dbReference>
<name>A0A1T4Y3N5_9BACT</name>
<evidence type="ECO:0000313" key="2">
    <source>
        <dbReference type="EMBL" id="SKA96437.1"/>
    </source>
</evidence>
<evidence type="ECO:0000259" key="1">
    <source>
        <dbReference type="Pfam" id="PF00571"/>
    </source>
</evidence>
<sequence length="183" mass="20552">MKSITVKELMVPLAEYVRVGEDDTLHQCFQAMEEDRKRKGLSGHAHRDALVFGKDGKFLGKVTMLDVFMALEPTYKRLMGEGKAEASLTSDYVAKLYKDYDLWTEPLENLCEQGAGLKVSDIMQTCDAKEFMDEGDDVGKALHKFVMGVHQPIIVRNGEDVTGVLRLGDVFEKVRELTLACNM</sequence>
<feature type="domain" description="CBS" evidence="1">
    <location>
        <begin position="6"/>
        <end position="71"/>
    </location>
</feature>
<dbReference type="EMBL" id="FUYC01000026">
    <property type="protein sequence ID" value="SKA96437.1"/>
    <property type="molecule type" value="Genomic_DNA"/>
</dbReference>
<dbReference type="SUPFAM" id="SSF54631">
    <property type="entry name" value="CBS-domain pair"/>
    <property type="match status" value="1"/>
</dbReference>
<gene>
    <name evidence="2" type="ORF">SAMN02745704_02720</name>
</gene>
<dbReference type="InterPro" id="IPR046342">
    <property type="entry name" value="CBS_dom_sf"/>
</dbReference>
<proteinExistence type="predicted"/>
<protein>
    <submittedName>
        <fullName evidence="2">CBS domain-containing protein</fullName>
    </submittedName>
</protein>
<evidence type="ECO:0000313" key="3">
    <source>
        <dbReference type="Proteomes" id="UP000190027"/>
    </source>
</evidence>
<dbReference type="RefSeq" id="WP_078718263.1">
    <property type="nucleotide sequence ID" value="NZ_FUYC01000026.1"/>
</dbReference>
<dbReference type="OrthoDB" id="5470806at2"/>
<organism evidence="2 3">
    <name type="scientific">Paucidesulfovibrio gracilis DSM 16080</name>
    <dbReference type="NCBI Taxonomy" id="1121449"/>
    <lineage>
        <taxon>Bacteria</taxon>
        <taxon>Pseudomonadati</taxon>
        <taxon>Thermodesulfobacteriota</taxon>
        <taxon>Desulfovibrionia</taxon>
        <taxon>Desulfovibrionales</taxon>
        <taxon>Desulfovibrionaceae</taxon>
        <taxon>Paucidesulfovibrio</taxon>
    </lineage>
</organism>
<dbReference type="AlphaFoldDB" id="A0A1T4Y3N5"/>
<keyword evidence="3" id="KW-1185">Reference proteome</keyword>